<protein>
    <submittedName>
        <fullName evidence="1">Uncharacterized protein</fullName>
    </submittedName>
</protein>
<comment type="caution">
    <text evidence="1">The sequence shown here is derived from an EMBL/GenBank/DDBJ whole genome shotgun (WGS) entry which is preliminary data.</text>
</comment>
<reference evidence="1 2" key="2">
    <citation type="journal article" date="2017" name="Front. Plant Sci.">
        <title>Gene Classification and Mining of Molecular Markers Useful in Red Clover (Trifolium pratense) Breeding.</title>
        <authorList>
            <person name="Istvanek J."/>
            <person name="Dluhosova J."/>
            <person name="Dluhos P."/>
            <person name="Patkova L."/>
            <person name="Nedelnik J."/>
            <person name="Repkova J."/>
        </authorList>
    </citation>
    <scope>NUCLEOTIDE SEQUENCE [LARGE SCALE GENOMIC DNA]</scope>
    <source>
        <strain evidence="2">cv. Tatra</strain>
        <tissue evidence="1">Young leaves</tissue>
    </source>
</reference>
<gene>
    <name evidence="1" type="ORF">L195_g025950</name>
</gene>
<accession>A0A2K3NHZ3</accession>
<organism evidence="1 2">
    <name type="scientific">Trifolium pratense</name>
    <name type="common">Red clover</name>
    <dbReference type="NCBI Taxonomy" id="57577"/>
    <lineage>
        <taxon>Eukaryota</taxon>
        <taxon>Viridiplantae</taxon>
        <taxon>Streptophyta</taxon>
        <taxon>Embryophyta</taxon>
        <taxon>Tracheophyta</taxon>
        <taxon>Spermatophyta</taxon>
        <taxon>Magnoliopsida</taxon>
        <taxon>eudicotyledons</taxon>
        <taxon>Gunneridae</taxon>
        <taxon>Pentapetalae</taxon>
        <taxon>rosids</taxon>
        <taxon>fabids</taxon>
        <taxon>Fabales</taxon>
        <taxon>Fabaceae</taxon>
        <taxon>Papilionoideae</taxon>
        <taxon>50 kb inversion clade</taxon>
        <taxon>NPAAA clade</taxon>
        <taxon>Hologalegina</taxon>
        <taxon>IRL clade</taxon>
        <taxon>Trifolieae</taxon>
        <taxon>Trifolium</taxon>
    </lineage>
</organism>
<dbReference type="EMBL" id="ASHM01021607">
    <property type="protein sequence ID" value="PNY02633.1"/>
    <property type="molecule type" value="Genomic_DNA"/>
</dbReference>
<dbReference type="Proteomes" id="UP000236291">
    <property type="component" value="Unassembled WGS sequence"/>
</dbReference>
<sequence>MMALRVLRRGWCIFGQVSRRLMNQTPPLWNRTDGGGIWMITTARMRVRRDGEAKKTETSVALITKAP</sequence>
<reference evidence="1 2" key="1">
    <citation type="journal article" date="2014" name="Am. J. Bot.">
        <title>Genome assembly and annotation for red clover (Trifolium pratense; Fabaceae).</title>
        <authorList>
            <person name="Istvanek J."/>
            <person name="Jaros M."/>
            <person name="Krenek A."/>
            <person name="Repkova J."/>
        </authorList>
    </citation>
    <scope>NUCLEOTIDE SEQUENCE [LARGE SCALE GENOMIC DNA]</scope>
    <source>
        <strain evidence="2">cv. Tatra</strain>
        <tissue evidence="1">Young leaves</tissue>
    </source>
</reference>
<name>A0A2K3NHZ3_TRIPR</name>
<evidence type="ECO:0000313" key="1">
    <source>
        <dbReference type="EMBL" id="PNY02633.1"/>
    </source>
</evidence>
<evidence type="ECO:0000313" key="2">
    <source>
        <dbReference type="Proteomes" id="UP000236291"/>
    </source>
</evidence>
<proteinExistence type="predicted"/>
<dbReference type="AlphaFoldDB" id="A0A2K3NHZ3"/>